<protein>
    <recommendedName>
        <fullName evidence="3">Biotin carboxylase</fullName>
    </recommendedName>
</protein>
<evidence type="ECO:0008006" key="3">
    <source>
        <dbReference type="Google" id="ProtNLM"/>
    </source>
</evidence>
<evidence type="ECO:0000313" key="1">
    <source>
        <dbReference type="EMBL" id="ELS32831.1"/>
    </source>
</evidence>
<evidence type="ECO:0000313" key="2">
    <source>
        <dbReference type="Proteomes" id="UP000011201"/>
    </source>
</evidence>
<reference evidence="1 2" key="1">
    <citation type="journal article" date="2013" name="Proc. Natl. Acad. Sci. U.S.A.">
        <title>Improving the coverage of the cyanobacterial phylum using diversity-driven genome sequencing.</title>
        <authorList>
            <person name="Shih P.M."/>
            <person name="Wu D."/>
            <person name="Latifi A."/>
            <person name="Axen S.D."/>
            <person name="Fewer D.P."/>
            <person name="Talla E."/>
            <person name="Calteau A."/>
            <person name="Cai F."/>
            <person name="Tandeau de Marsac N."/>
            <person name="Rippka R."/>
            <person name="Herdman M."/>
            <person name="Sivonen K."/>
            <person name="Coursin T."/>
            <person name="Laurent T."/>
            <person name="Goodwin L."/>
            <person name="Nolan M."/>
            <person name="Davenport K.W."/>
            <person name="Han C.S."/>
            <person name="Rubin E.M."/>
            <person name="Eisen J.A."/>
            <person name="Woyke T."/>
            <person name="Gugger M."/>
            <person name="Kerfeld C.A."/>
        </authorList>
    </citation>
    <scope>NUCLEOTIDE SEQUENCE [LARGE SCALE GENOMIC DNA]</scope>
    <source>
        <strain evidence="1 2">PCC 7429</strain>
    </source>
</reference>
<organism evidence="1 2">
    <name type="scientific">Pseudanabaena biceps PCC 7429</name>
    <dbReference type="NCBI Taxonomy" id="927668"/>
    <lineage>
        <taxon>Bacteria</taxon>
        <taxon>Bacillati</taxon>
        <taxon>Cyanobacteriota</taxon>
        <taxon>Cyanophyceae</taxon>
        <taxon>Pseudanabaenales</taxon>
        <taxon>Pseudanabaenaceae</taxon>
        <taxon>Pseudanabaena</taxon>
    </lineage>
</organism>
<name>L8MZB2_9CYAN</name>
<dbReference type="EMBL" id="ALWB01000072">
    <property type="protein sequence ID" value="ELS32831.1"/>
    <property type="molecule type" value="Genomic_DNA"/>
</dbReference>
<comment type="caution">
    <text evidence="1">The sequence shown here is derived from an EMBL/GenBank/DDBJ whole genome shotgun (WGS) entry which is preliminary data.</text>
</comment>
<proteinExistence type="predicted"/>
<keyword evidence="2" id="KW-1185">Reference proteome</keyword>
<dbReference type="Proteomes" id="UP000011201">
    <property type="component" value="Unassembled WGS sequence"/>
</dbReference>
<dbReference type="AlphaFoldDB" id="L8MZB2"/>
<dbReference type="PATRIC" id="fig|927668.3.peg.2316"/>
<gene>
    <name evidence="1" type="ORF">Pse7429DRAFT_1967</name>
</gene>
<accession>L8MZB2</accession>
<sequence precursor="true">MGLFMAITKHQTDYLQKFFQIFKVTLLSLLLCGGMAILSAPAWANVQIKLTNINYEPCIGDAGKNMVTGGGVMSAKCYTIKGKANNTSGKVVYNADIFGRIYDANGNDAMPERARLGAVEEIPVGKSDFQIMVAIPAEQPEPLELKQFKASGFAGKVRR</sequence>